<dbReference type="EMBL" id="QLNI01000036">
    <property type="protein sequence ID" value="RAM00913.1"/>
    <property type="molecule type" value="Genomic_DNA"/>
</dbReference>
<dbReference type="Proteomes" id="UP000293902">
    <property type="component" value="Chromosome"/>
</dbReference>
<dbReference type="InterPro" id="IPR039459">
    <property type="entry name" value="RepB-like_DNA_primase_dom"/>
</dbReference>
<feature type="domain" description="RepB/MobA-like C-terminal" evidence="3">
    <location>
        <begin position="264"/>
        <end position="314"/>
    </location>
</feature>
<keyword evidence="7" id="KW-1185">Reference proteome</keyword>
<dbReference type="AlphaFoldDB" id="A0A328FCS3"/>
<evidence type="ECO:0000313" key="7">
    <source>
        <dbReference type="Proteomes" id="UP000293902"/>
    </source>
</evidence>
<evidence type="ECO:0000256" key="1">
    <source>
        <dbReference type="SAM" id="MobiDB-lite"/>
    </source>
</evidence>
<evidence type="ECO:0000313" key="5">
    <source>
        <dbReference type="EMBL" id="RAM00913.1"/>
    </source>
</evidence>
<name>A0A328FCS3_9BACT</name>
<dbReference type="EMBL" id="CP036313">
    <property type="protein sequence ID" value="QBH14685.1"/>
    <property type="molecule type" value="Genomic_DNA"/>
</dbReference>
<dbReference type="Pfam" id="PF22448">
    <property type="entry name" value="RepB_primase_C"/>
    <property type="match status" value="1"/>
</dbReference>
<feature type="domain" description="RepB-like DNA primase" evidence="2">
    <location>
        <begin position="47"/>
        <end position="205"/>
    </location>
</feature>
<sequence>MGISTQMCNYTQKHITAKEKSWDRQAAALDSPAYRITLTDPLGMAKPWNMGKGQGSQGQEGFYTKEEVKDLIPTLSAKNAQGRNIFITPIDEDHHYLVLDDSSAAQVDELKQHGFKPALTQESSPGNVQAIFKIPRVKNSVTEQKAANNVVQRLNKEFGDPNFSGVIHPFRMAGFTNPKPKHKDRNGNFPFVQIKTAQGGLCERMAQAMENPRIEKATVTRKAIIKAVAEEKKQVNGLTSAEHAFCRAWHKVKGLAVAKGWPLDNSKIDFRACKELLGRYRKEIVKAALVKVSPSIETRHSDLKDYAHRTVERADQERIQEQAKSKKQRRGMSMGGR</sequence>
<protein>
    <submittedName>
        <fullName evidence="5">Uncharacterized protein</fullName>
    </submittedName>
</protein>
<dbReference type="InterPro" id="IPR054366">
    <property type="entry name" value="RepB/MobA-like_C"/>
</dbReference>
<feature type="compositionally biased region" description="Basic and acidic residues" evidence="1">
    <location>
        <begin position="308"/>
        <end position="324"/>
    </location>
</feature>
<evidence type="ECO:0000313" key="4">
    <source>
        <dbReference type="EMBL" id="QBH14685.1"/>
    </source>
</evidence>
<reference evidence="5 6" key="1">
    <citation type="submission" date="2018-06" db="EMBL/GenBank/DDBJ databases">
        <title>Complete Genome Sequence of Desulfobacter hydrogenophilus (DSM3380).</title>
        <authorList>
            <person name="Marietou A."/>
            <person name="Schreiber L."/>
            <person name="Marshall I."/>
            <person name="Jorgensen B."/>
        </authorList>
    </citation>
    <scope>NUCLEOTIDE SEQUENCE [LARGE SCALE GENOMIC DNA]</scope>
    <source>
        <strain evidence="5 6">DSM 3380</strain>
    </source>
</reference>
<dbReference type="Gene3D" id="3.30.70.1790">
    <property type="entry name" value="RepB DNA-primase, N-terminal domain"/>
    <property type="match status" value="1"/>
</dbReference>
<evidence type="ECO:0000259" key="2">
    <source>
        <dbReference type="Pfam" id="PF16793"/>
    </source>
</evidence>
<proteinExistence type="predicted"/>
<dbReference type="Proteomes" id="UP000248798">
    <property type="component" value="Unassembled WGS sequence"/>
</dbReference>
<dbReference type="Pfam" id="PF16793">
    <property type="entry name" value="RepB_primase"/>
    <property type="match status" value="1"/>
</dbReference>
<evidence type="ECO:0000259" key="3">
    <source>
        <dbReference type="Pfam" id="PF22448"/>
    </source>
</evidence>
<feature type="region of interest" description="Disordered" evidence="1">
    <location>
        <begin position="308"/>
        <end position="337"/>
    </location>
</feature>
<reference evidence="4 7" key="2">
    <citation type="submission" date="2019-02" db="EMBL/GenBank/DDBJ databases">
        <title>Complete genome sequence of Desulfobacter hydrogenophilus AcRS1.</title>
        <authorList>
            <person name="Marietou A."/>
            <person name="Lund M.B."/>
            <person name="Marshall I.P.G."/>
            <person name="Schreiber L."/>
            <person name="Jorgensen B."/>
        </authorList>
    </citation>
    <scope>NUCLEOTIDE SEQUENCE [LARGE SCALE GENOMIC DNA]</scope>
    <source>
        <strain evidence="4 7">AcRS1</strain>
    </source>
</reference>
<dbReference type="Gene3D" id="1.10.1240.50">
    <property type="match status" value="1"/>
</dbReference>
<evidence type="ECO:0000313" key="6">
    <source>
        <dbReference type="Proteomes" id="UP000248798"/>
    </source>
</evidence>
<organism evidence="5 6">
    <name type="scientific">Desulfobacter hydrogenophilus</name>
    <dbReference type="NCBI Taxonomy" id="2291"/>
    <lineage>
        <taxon>Bacteria</taxon>
        <taxon>Pseudomonadati</taxon>
        <taxon>Thermodesulfobacteriota</taxon>
        <taxon>Desulfobacteria</taxon>
        <taxon>Desulfobacterales</taxon>
        <taxon>Desulfobacteraceae</taxon>
        <taxon>Desulfobacter</taxon>
    </lineage>
</organism>
<accession>A0A328FCS3</accession>
<dbReference type="Gene3D" id="3.30.1490.240">
    <property type="entry name" value="RepB DNA-primase, N-terminal domain"/>
    <property type="match status" value="1"/>
</dbReference>
<dbReference type="OrthoDB" id="5359237at2"/>
<gene>
    <name evidence="5" type="ORF">DO021_16775</name>
    <name evidence="4" type="ORF">EYB58_18215</name>
</gene>